<evidence type="ECO:0000256" key="2">
    <source>
        <dbReference type="ARBA" id="ARBA00023125"/>
    </source>
</evidence>
<feature type="DNA-binding region" description="H-T-H motif" evidence="4">
    <location>
        <begin position="35"/>
        <end position="54"/>
    </location>
</feature>
<evidence type="ECO:0000256" key="1">
    <source>
        <dbReference type="ARBA" id="ARBA00023015"/>
    </source>
</evidence>
<organism evidence="6 7">
    <name type="scientific">Paraburkholderia phenazinium</name>
    <dbReference type="NCBI Taxonomy" id="60549"/>
    <lineage>
        <taxon>Bacteria</taxon>
        <taxon>Pseudomonadati</taxon>
        <taxon>Pseudomonadota</taxon>
        <taxon>Betaproteobacteria</taxon>
        <taxon>Burkholderiales</taxon>
        <taxon>Burkholderiaceae</taxon>
        <taxon>Paraburkholderia</taxon>
    </lineage>
</organism>
<evidence type="ECO:0000259" key="5">
    <source>
        <dbReference type="PROSITE" id="PS50977"/>
    </source>
</evidence>
<feature type="domain" description="HTH tetR-type" evidence="5">
    <location>
        <begin position="12"/>
        <end position="72"/>
    </location>
</feature>
<dbReference type="Proteomes" id="UP000184693">
    <property type="component" value="Unassembled WGS sequence"/>
</dbReference>
<dbReference type="AlphaFoldDB" id="A0A1N6H7D5"/>
<dbReference type="Gene3D" id="1.10.357.10">
    <property type="entry name" value="Tetracycline Repressor, domain 2"/>
    <property type="match status" value="1"/>
</dbReference>
<dbReference type="InterPro" id="IPR001647">
    <property type="entry name" value="HTH_TetR"/>
</dbReference>
<protein>
    <submittedName>
        <fullName evidence="6">Transcriptional regulator, TetR family</fullName>
    </submittedName>
</protein>
<dbReference type="OrthoDB" id="116240at2"/>
<keyword evidence="1" id="KW-0805">Transcription regulation</keyword>
<dbReference type="Pfam" id="PF00440">
    <property type="entry name" value="TetR_N"/>
    <property type="match status" value="1"/>
</dbReference>
<dbReference type="PANTHER" id="PTHR47506">
    <property type="entry name" value="TRANSCRIPTIONAL REGULATORY PROTEIN"/>
    <property type="match status" value="1"/>
</dbReference>
<dbReference type="SUPFAM" id="SSF48498">
    <property type="entry name" value="Tetracyclin repressor-like, C-terminal domain"/>
    <property type="match status" value="1"/>
</dbReference>
<evidence type="ECO:0000256" key="3">
    <source>
        <dbReference type="ARBA" id="ARBA00023163"/>
    </source>
</evidence>
<evidence type="ECO:0000313" key="7">
    <source>
        <dbReference type="Proteomes" id="UP000184693"/>
    </source>
</evidence>
<sequence>MNKREQARTLAPDTRERILRTASELFYREGTRAVGVDLIVERAGVAKTSLYRHFGTKDDLIEAFLLLEDEDFWQHWDTVAAQHKGAPREELDAQLQWIGERIARPGYRGCPQINIAAEYADENHPARKVAVAHKRELRRRLGELAHALRVDEPETFALRLGTIIDGALSSGQALHAEGPVRFLQELAHLLIPKKGRK</sequence>
<dbReference type="PRINTS" id="PR00455">
    <property type="entry name" value="HTHTETR"/>
</dbReference>
<keyword evidence="3" id="KW-0804">Transcription</keyword>
<keyword evidence="2 4" id="KW-0238">DNA-binding</keyword>
<evidence type="ECO:0000256" key="4">
    <source>
        <dbReference type="PROSITE-ProRule" id="PRU00335"/>
    </source>
</evidence>
<proteinExistence type="predicted"/>
<dbReference type="RefSeq" id="WP_074265003.1">
    <property type="nucleotide sequence ID" value="NZ_FSRM01000001.1"/>
</dbReference>
<name>A0A1N6H7D5_9BURK</name>
<dbReference type="EMBL" id="FSRM01000001">
    <property type="protein sequence ID" value="SIO15679.1"/>
    <property type="molecule type" value="Genomic_DNA"/>
</dbReference>
<dbReference type="InterPro" id="IPR009057">
    <property type="entry name" value="Homeodomain-like_sf"/>
</dbReference>
<dbReference type="PROSITE" id="PS50977">
    <property type="entry name" value="HTH_TETR_2"/>
    <property type="match status" value="1"/>
</dbReference>
<dbReference type="GO" id="GO:0003677">
    <property type="term" value="F:DNA binding"/>
    <property type="evidence" value="ECO:0007669"/>
    <property type="project" value="UniProtKB-UniRule"/>
</dbReference>
<dbReference type="SUPFAM" id="SSF46689">
    <property type="entry name" value="Homeodomain-like"/>
    <property type="match status" value="1"/>
</dbReference>
<reference evidence="6 7" key="1">
    <citation type="submission" date="2016-11" db="EMBL/GenBank/DDBJ databases">
        <authorList>
            <person name="Jaros S."/>
            <person name="Januszkiewicz K."/>
            <person name="Wedrychowicz H."/>
        </authorList>
    </citation>
    <scope>NUCLEOTIDE SEQUENCE [LARGE SCALE GENOMIC DNA]</scope>
    <source>
        <strain evidence="6 7">GAS86</strain>
    </source>
</reference>
<dbReference type="InterPro" id="IPR036271">
    <property type="entry name" value="Tet_transcr_reg_TetR-rel_C_sf"/>
</dbReference>
<gene>
    <name evidence="6" type="ORF">SAMN05444168_3052</name>
</gene>
<accession>A0A1N6H7D5</accession>
<evidence type="ECO:0000313" key="6">
    <source>
        <dbReference type="EMBL" id="SIO15679.1"/>
    </source>
</evidence>
<dbReference type="PANTHER" id="PTHR47506:SF3">
    <property type="entry name" value="HTH-TYPE TRANSCRIPTIONAL REGULATOR LMRA"/>
    <property type="match status" value="1"/>
</dbReference>